<reference evidence="1 2" key="1">
    <citation type="submission" date="2019-09" db="EMBL/GenBank/DDBJ databases">
        <title>Draft genome sequences of 48 bacterial type strains from the CCUG.</title>
        <authorList>
            <person name="Tunovic T."/>
            <person name="Pineiro-Iglesias B."/>
            <person name="Unosson C."/>
            <person name="Inganas E."/>
            <person name="Ohlen M."/>
            <person name="Cardew S."/>
            <person name="Jensie-Markopoulos S."/>
            <person name="Salva-Serra F."/>
            <person name="Jaen-Luchoro D."/>
            <person name="Karlsson R."/>
            <person name="Svensson-Stadler L."/>
            <person name="Chun J."/>
            <person name="Moore E."/>
        </authorList>
    </citation>
    <scope>NUCLEOTIDE SEQUENCE [LARGE SCALE GENOMIC DNA]</scope>
    <source>
        <strain evidence="1 2">CCUG 65686</strain>
    </source>
</reference>
<proteinExistence type="predicted"/>
<evidence type="ECO:0000313" key="1">
    <source>
        <dbReference type="EMBL" id="KAB0638885.1"/>
    </source>
</evidence>
<accession>A0A6L3MZE9</accession>
<protein>
    <recommendedName>
        <fullName evidence="3">Sulfotransferase family protein</fullName>
    </recommendedName>
</protein>
<name>A0A6L3MZE9_9BURK</name>
<evidence type="ECO:0000313" key="2">
    <source>
        <dbReference type="Proteomes" id="UP000473470"/>
    </source>
</evidence>
<gene>
    <name evidence="1" type="ORF">F7R25_10430</name>
</gene>
<dbReference type="InterPro" id="IPR027417">
    <property type="entry name" value="P-loop_NTPase"/>
</dbReference>
<dbReference type="Proteomes" id="UP000473470">
    <property type="component" value="Unassembled WGS sequence"/>
</dbReference>
<organism evidence="1 2">
    <name type="scientific">Burkholderia stagnalis</name>
    <dbReference type="NCBI Taxonomy" id="1503054"/>
    <lineage>
        <taxon>Bacteria</taxon>
        <taxon>Pseudomonadati</taxon>
        <taxon>Pseudomonadota</taxon>
        <taxon>Betaproteobacteria</taxon>
        <taxon>Burkholderiales</taxon>
        <taxon>Burkholderiaceae</taxon>
        <taxon>Burkholderia</taxon>
        <taxon>Burkholderia cepacia complex</taxon>
    </lineage>
</organism>
<dbReference type="EMBL" id="VZOK01000012">
    <property type="protein sequence ID" value="KAB0638885.1"/>
    <property type="molecule type" value="Genomic_DNA"/>
</dbReference>
<dbReference type="AlphaFoldDB" id="A0A6L3MZE9"/>
<dbReference type="Gene3D" id="3.40.50.300">
    <property type="entry name" value="P-loop containing nucleotide triphosphate hydrolases"/>
    <property type="match status" value="1"/>
</dbReference>
<sequence length="266" mass="30156">MRHVIVHYHLFKNAGSTFDAIMTRNFAGKANGSIEGTMPWDTLQPDEMQAFVKNNPQLKFVTSHQARLPCLPVEGTQIHPVFFIRHPIDRVESVYMFERRQAEDSKSPSVAIARQHGLAGFVEWILSSESTVVARDFQVAHLAAVDRDMRVARATLEQLDISIQRIHEAPFVGLVDRFHESMQVLSHYLRPFFGNLDFTYSIENRSEGRAATLDERLARIEQSIGKTLYDQLLDCNALDMALYDVAAARADADIRRIAELEGTVTQ</sequence>
<comment type="caution">
    <text evidence="1">The sequence shown here is derived from an EMBL/GenBank/DDBJ whole genome shotgun (WGS) entry which is preliminary data.</text>
</comment>
<evidence type="ECO:0008006" key="3">
    <source>
        <dbReference type="Google" id="ProtNLM"/>
    </source>
</evidence>